<feature type="region of interest" description="Disordered" evidence="1">
    <location>
        <begin position="297"/>
        <end position="465"/>
    </location>
</feature>
<organism evidence="3 4">
    <name type="scientific">Aeromonas bivalvium</name>
    <dbReference type="NCBI Taxonomy" id="440079"/>
    <lineage>
        <taxon>Bacteria</taxon>
        <taxon>Pseudomonadati</taxon>
        <taxon>Pseudomonadota</taxon>
        <taxon>Gammaproteobacteria</taxon>
        <taxon>Aeromonadales</taxon>
        <taxon>Aeromonadaceae</taxon>
        <taxon>Aeromonas</taxon>
    </lineage>
</organism>
<proteinExistence type="predicted"/>
<keyword evidence="2" id="KW-0732">Signal</keyword>
<reference evidence="3 4" key="1">
    <citation type="submission" date="2024-09" db="EMBL/GenBank/DDBJ databases">
        <title>Aeromonas strains Genome sequencing and assembly.</title>
        <authorList>
            <person name="Hu X."/>
            <person name="Tang B."/>
        </authorList>
    </citation>
    <scope>NUCLEOTIDE SEQUENCE [LARGE SCALE GENOMIC DNA]</scope>
    <source>
        <strain evidence="3 4">NB23SCDHY001</strain>
    </source>
</reference>
<dbReference type="Gene3D" id="3.40.190.10">
    <property type="entry name" value="Periplasmic binding protein-like II"/>
    <property type="match status" value="2"/>
</dbReference>
<feature type="chain" id="PRO_5045184662" evidence="2">
    <location>
        <begin position="25"/>
        <end position="465"/>
    </location>
</feature>
<dbReference type="SUPFAM" id="SSF53850">
    <property type="entry name" value="Periplasmic binding protein-like II"/>
    <property type="match status" value="1"/>
</dbReference>
<dbReference type="GeneID" id="97219535"/>
<dbReference type="PANTHER" id="PTHR42941">
    <property type="entry name" value="SLL1037 PROTEIN"/>
    <property type="match status" value="1"/>
</dbReference>
<feature type="signal peptide" evidence="2">
    <location>
        <begin position="1"/>
        <end position="24"/>
    </location>
</feature>
<feature type="compositionally biased region" description="Low complexity" evidence="1">
    <location>
        <begin position="359"/>
        <end position="415"/>
    </location>
</feature>
<gene>
    <name evidence="3" type="ORF">ACEUDJ_05510</name>
</gene>
<dbReference type="EMBL" id="JBGXBU010000001">
    <property type="protein sequence ID" value="MFM4892335.1"/>
    <property type="molecule type" value="Genomic_DNA"/>
</dbReference>
<evidence type="ECO:0000313" key="4">
    <source>
        <dbReference type="Proteomes" id="UP001630969"/>
    </source>
</evidence>
<dbReference type="InterPro" id="IPR011852">
    <property type="entry name" value="TRAP_TAXI"/>
</dbReference>
<name>A0ABW9GMF9_9GAMM</name>
<feature type="compositionally biased region" description="Low complexity" evidence="1">
    <location>
        <begin position="424"/>
        <end position="459"/>
    </location>
</feature>
<accession>A0ABW9GMF9</accession>
<protein>
    <submittedName>
        <fullName evidence="3">TAXI family TRAP transporter solute-binding subunit</fullName>
    </submittedName>
</protein>
<evidence type="ECO:0000256" key="2">
    <source>
        <dbReference type="SAM" id="SignalP"/>
    </source>
</evidence>
<dbReference type="NCBIfam" id="TIGR02122">
    <property type="entry name" value="TRAP_TAXI"/>
    <property type="match status" value="1"/>
</dbReference>
<sequence>MRPRIPALLAPLFALLCWGTSAHASDYLTISTGTLTGVYYPVGGALCRLLNEQSGPEGLRCSVRSTKGSLANLQDLQEGKSQLALVQSDVLHHAVHGTGPFADQGPNRALRSLYRLHHESVALLVGEQSRIGSLGDLPGKRVDLGSVNGGDRVTIMALVEAMGWQAKDFAPTAGLGADRLQGLCDGSLDAAFVVAGQPNQVISDLTGRCKARLLPIDDARITGLIEGSTYYERGRIPANLYPGQTMAIPTLGVRADLVTLDTLPVETVHRLRRVMDEHLKQFTRLHPSLITLTQETMTAPSPAPSHAAMQDDPRAPEPLPPTLMPESLQPGSAPSEAQPTQTVSGAEATEASAAPEGETASAQAPSDAAATGSAATLEDETAPAQTPSGAAATGSAATPEAEAAPAQTPSDAAATGSAATLEGETASAQAPSDAAATGSAATLEEEAAPAQTPSDAAATEPAATP</sequence>
<dbReference type="RefSeq" id="WP_408788639.1">
    <property type="nucleotide sequence ID" value="NZ_JBGXBU010000001.1"/>
</dbReference>
<dbReference type="Proteomes" id="UP001630969">
    <property type="component" value="Unassembled WGS sequence"/>
</dbReference>
<dbReference type="Pfam" id="PF16868">
    <property type="entry name" value="NMT1_3"/>
    <property type="match status" value="1"/>
</dbReference>
<dbReference type="PANTHER" id="PTHR42941:SF1">
    <property type="entry name" value="SLL1037 PROTEIN"/>
    <property type="match status" value="1"/>
</dbReference>
<evidence type="ECO:0000256" key="1">
    <source>
        <dbReference type="SAM" id="MobiDB-lite"/>
    </source>
</evidence>
<evidence type="ECO:0000313" key="3">
    <source>
        <dbReference type="EMBL" id="MFM4892335.1"/>
    </source>
</evidence>
<comment type="caution">
    <text evidence="3">The sequence shown here is derived from an EMBL/GenBank/DDBJ whole genome shotgun (WGS) entry which is preliminary data.</text>
</comment>
<feature type="compositionally biased region" description="Polar residues" evidence="1">
    <location>
        <begin position="329"/>
        <end position="344"/>
    </location>
</feature>
<keyword evidence="4" id="KW-1185">Reference proteome</keyword>